<feature type="transmembrane region" description="Helical" evidence="1">
    <location>
        <begin position="120"/>
        <end position="138"/>
    </location>
</feature>
<evidence type="ECO:0000256" key="1">
    <source>
        <dbReference type="SAM" id="Phobius"/>
    </source>
</evidence>
<keyword evidence="1" id="KW-0812">Transmembrane</keyword>
<name>A0ABP8VZZ3_9MICO</name>
<reference evidence="3" key="1">
    <citation type="journal article" date="2019" name="Int. J. Syst. Evol. Microbiol.">
        <title>The Global Catalogue of Microorganisms (GCM) 10K type strain sequencing project: providing services to taxonomists for standard genome sequencing and annotation.</title>
        <authorList>
            <consortium name="The Broad Institute Genomics Platform"/>
            <consortium name="The Broad Institute Genome Sequencing Center for Infectious Disease"/>
            <person name="Wu L."/>
            <person name="Ma J."/>
        </authorList>
    </citation>
    <scope>NUCLEOTIDE SEQUENCE [LARGE SCALE GENOMIC DNA]</scope>
    <source>
        <strain evidence="3">JCM 18956</strain>
    </source>
</reference>
<feature type="transmembrane region" description="Helical" evidence="1">
    <location>
        <begin position="86"/>
        <end position="108"/>
    </location>
</feature>
<dbReference type="RefSeq" id="WP_345375638.1">
    <property type="nucleotide sequence ID" value="NZ_BAABLM010000003.1"/>
</dbReference>
<evidence type="ECO:0008006" key="4">
    <source>
        <dbReference type="Google" id="ProtNLM"/>
    </source>
</evidence>
<gene>
    <name evidence="2" type="ORF">GCM10025780_19290</name>
</gene>
<organism evidence="2 3">
    <name type="scientific">Frondihabitans cladoniiphilus</name>
    <dbReference type="NCBI Taxonomy" id="715785"/>
    <lineage>
        <taxon>Bacteria</taxon>
        <taxon>Bacillati</taxon>
        <taxon>Actinomycetota</taxon>
        <taxon>Actinomycetes</taxon>
        <taxon>Micrococcales</taxon>
        <taxon>Microbacteriaceae</taxon>
        <taxon>Frondihabitans</taxon>
    </lineage>
</organism>
<feature type="transmembrane region" description="Helical" evidence="1">
    <location>
        <begin position="56"/>
        <end position="74"/>
    </location>
</feature>
<comment type="caution">
    <text evidence="2">The sequence shown here is derived from an EMBL/GenBank/DDBJ whole genome shotgun (WGS) entry which is preliminary data.</text>
</comment>
<keyword evidence="1" id="KW-0472">Membrane</keyword>
<proteinExistence type="predicted"/>
<dbReference type="InterPro" id="IPR009732">
    <property type="entry name" value="DUF1304"/>
</dbReference>
<dbReference type="EMBL" id="BAABLM010000003">
    <property type="protein sequence ID" value="GAA4674918.1"/>
    <property type="molecule type" value="Genomic_DNA"/>
</dbReference>
<protein>
    <recommendedName>
        <fullName evidence="4">DUF1304 domain-containing protein</fullName>
    </recommendedName>
</protein>
<keyword evidence="1" id="KW-1133">Transmembrane helix</keyword>
<dbReference type="Pfam" id="PF06993">
    <property type="entry name" value="DUF1304"/>
    <property type="match status" value="1"/>
</dbReference>
<evidence type="ECO:0000313" key="3">
    <source>
        <dbReference type="Proteomes" id="UP001501295"/>
    </source>
</evidence>
<keyword evidence="3" id="KW-1185">Reference proteome</keyword>
<accession>A0ABP8VZZ3</accession>
<feature type="transmembrane region" description="Helical" evidence="1">
    <location>
        <begin position="6"/>
        <end position="27"/>
    </location>
</feature>
<sequence>MLIAAQIVAALAAALHVVFFMFESVLWTRPRVFGRFGIANQADADTIKPMAYNQGFYNLALAVGTVVGIVLLGIGHGPGPGHGGGVFVAGKALVVFATACMCVAGIVLATTGRAYRRSAAIQFVPAALALVLVSVVPGG</sequence>
<evidence type="ECO:0000313" key="2">
    <source>
        <dbReference type="EMBL" id="GAA4674918.1"/>
    </source>
</evidence>
<dbReference type="Proteomes" id="UP001501295">
    <property type="component" value="Unassembled WGS sequence"/>
</dbReference>